<dbReference type="InterPro" id="IPR005064">
    <property type="entry name" value="BUG"/>
</dbReference>
<dbReference type="PIRSF" id="PIRSF017082">
    <property type="entry name" value="YflP"/>
    <property type="match status" value="1"/>
</dbReference>
<name>A0A437MML6_9PROT</name>
<dbReference type="SUPFAM" id="SSF53850">
    <property type="entry name" value="Periplasmic binding protein-like II"/>
    <property type="match status" value="1"/>
</dbReference>
<keyword evidence="4" id="KW-1185">Reference proteome</keyword>
<dbReference type="Gene3D" id="3.40.190.150">
    <property type="entry name" value="Bordetella uptake gene, domain 1"/>
    <property type="match status" value="1"/>
</dbReference>
<feature type="signal peptide" evidence="2">
    <location>
        <begin position="1"/>
        <end position="21"/>
    </location>
</feature>
<proteinExistence type="inferred from homology"/>
<dbReference type="PANTHER" id="PTHR42928:SF5">
    <property type="entry name" value="BLR1237 PROTEIN"/>
    <property type="match status" value="1"/>
</dbReference>
<accession>A0A437MML6</accession>
<dbReference type="AlphaFoldDB" id="A0A437MML6"/>
<dbReference type="Pfam" id="PF03401">
    <property type="entry name" value="TctC"/>
    <property type="match status" value="1"/>
</dbReference>
<protein>
    <submittedName>
        <fullName evidence="3">Tripartite tricarboxylate transporter substrate binding protein</fullName>
    </submittedName>
</protein>
<comment type="similarity">
    <text evidence="1">Belongs to the UPF0065 (bug) family.</text>
</comment>
<dbReference type="RefSeq" id="WP_127785343.1">
    <property type="nucleotide sequence ID" value="NZ_SACL01000001.1"/>
</dbReference>
<dbReference type="InterPro" id="IPR042100">
    <property type="entry name" value="Bug_dom1"/>
</dbReference>
<evidence type="ECO:0000313" key="3">
    <source>
        <dbReference type="EMBL" id="RVT98873.1"/>
    </source>
</evidence>
<feature type="chain" id="PRO_5019337319" evidence="2">
    <location>
        <begin position="22"/>
        <end position="321"/>
    </location>
</feature>
<dbReference type="Gene3D" id="3.40.190.10">
    <property type="entry name" value="Periplasmic binding protein-like II"/>
    <property type="match status" value="1"/>
</dbReference>
<keyword evidence="2" id="KW-0732">Signal</keyword>
<organism evidence="3 4">
    <name type="scientific">Rhodovarius crocodyli</name>
    <dbReference type="NCBI Taxonomy" id="1979269"/>
    <lineage>
        <taxon>Bacteria</taxon>
        <taxon>Pseudomonadati</taxon>
        <taxon>Pseudomonadota</taxon>
        <taxon>Alphaproteobacteria</taxon>
        <taxon>Acetobacterales</taxon>
        <taxon>Roseomonadaceae</taxon>
        <taxon>Rhodovarius</taxon>
    </lineage>
</organism>
<evidence type="ECO:0000256" key="2">
    <source>
        <dbReference type="SAM" id="SignalP"/>
    </source>
</evidence>
<comment type="caution">
    <text evidence="3">The sequence shown here is derived from an EMBL/GenBank/DDBJ whole genome shotgun (WGS) entry which is preliminary data.</text>
</comment>
<dbReference type="CDD" id="cd07012">
    <property type="entry name" value="PBP2_Bug_TTT"/>
    <property type="match status" value="1"/>
</dbReference>
<evidence type="ECO:0000313" key="4">
    <source>
        <dbReference type="Proteomes" id="UP000282957"/>
    </source>
</evidence>
<dbReference type="EMBL" id="SACL01000001">
    <property type="protein sequence ID" value="RVT98873.1"/>
    <property type="molecule type" value="Genomic_DNA"/>
</dbReference>
<gene>
    <name evidence="3" type="ORF">EOD42_01800</name>
</gene>
<sequence length="321" mass="34140">MITRRIALGVAAAALATPALAQDNWPSRPIRLVVPYAPGGTTDLLGRFVAERVGREIGQTVVVENRPGANTIIGSQAVAQAQGDGYTLLMASGASMVINPMLYRRLPYNPDQDLTLLAALVDTPLAMVVPPSLPAQNLQEFVALAKRGGVNSASVGIGNPIHLAAEMFSIAAGVELTNVVYPGSTPALTALMAGDVQVMFDVILTSLPFIQSGRLRCLAVTTKERVPALRDTPTIAEQGFPGYEAGTWFGVAAPRSVPKPITDKLRDGLAAVQRDSAFHERFGTLGLVIQPVRDEAALGQMIEAERNRWSGIIRSRNITLD</sequence>
<reference evidence="3 4" key="1">
    <citation type="submission" date="2019-01" db="EMBL/GenBank/DDBJ databases">
        <authorList>
            <person name="Chen W.-M."/>
        </authorList>
    </citation>
    <scope>NUCLEOTIDE SEQUENCE [LARGE SCALE GENOMIC DNA]</scope>
    <source>
        <strain evidence="3 4">CCP-6</strain>
    </source>
</reference>
<dbReference type="Proteomes" id="UP000282957">
    <property type="component" value="Unassembled WGS sequence"/>
</dbReference>
<dbReference type="PANTHER" id="PTHR42928">
    <property type="entry name" value="TRICARBOXYLATE-BINDING PROTEIN"/>
    <property type="match status" value="1"/>
</dbReference>
<evidence type="ECO:0000256" key="1">
    <source>
        <dbReference type="ARBA" id="ARBA00006987"/>
    </source>
</evidence>
<dbReference type="OrthoDB" id="8443386at2"/>